<name>A0A8J3FWU5_9PSEU</name>
<evidence type="ECO:0000313" key="1">
    <source>
        <dbReference type="EMBL" id="GGM74449.1"/>
    </source>
</evidence>
<sequence>MGALGSLAASELPQEDRLRAVTAASTVAVRARNLMGWQSFQARAAATGVHAAAREVTGEASIATQR</sequence>
<dbReference type="Proteomes" id="UP000637578">
    <property type="component" value="Unassembled WGS sequence"/>
</dbReference>
<dbReference type="EMBL" id="BMMK01000032">
    <property type="protein sequence ID" value="GGM74449.1"/>
    <property type="molecule type" value="Genomic_DNA"/>
</dbReference>
<comment type="caution">
    <text evidence="1">The sequence shown here is derived from an EMBL/GenBank/DDBJ whole genome shotgun (WGS) entry which is preliminary data.</text>
</comment>
<reference evidence="1" key="1">
    <citation type="journal article" date="2014" name="Int. J. Syst. Evol. Microbiol.">
        <title>Complete genome sequence of Corynebacterium casei LMG S-19264T (=DSM 44701T), isolated from a smear-ripened cheese.</title>
        <authorList>
            <consortium name="US DOE Joint Genome Institute (JGI-PGF)"/>
            <person name="Walter F."/>
            <person name="Albersmeier A."/>
            <person name="Kalinowski J."/>
            <person name="Ruckert C."/>
        </authorList>
    </citation>
    <scope>NUCLEOTIDE SEQUENCE</scope>
    <source>
        <strain evidence="1">CGMCC 4.5737</strain>
    </source>
</reference>
<evidence type="ECO:0000313" key="2">
    <source>
        <dbReference type="Proteomes" id="UP000637578"/>
    </source>
</evidence>
<accession>A0A8J3FWU5</accession>
<protein>
    <submittedName>
        <fullName evidence="1">Uncharacterized protein</fullName>
    </submittedName>
</protein>
<dbReference type="AlphaFoldDB" id="A0A8J3FWU5"/>
<keyword evidence="2" id="KW-1185">Reference proteome</keyword>
<proteinExistence type="predicted"/>
<organism evidence="1 2">
    <name type="scientific">Longimycelium tulufanense</name>
    <dbReference type="NCBI Taxonomy" id="907463"/>
    <lineage>
        <taxon>Bacteria</taxon>
        <taxon>Bacillati</taxon>
        <taxon>Actinomycetota</taxon>
        <taxon>Actinomycetes</taxon>
        <taxon>Pseudonocardiales</taxon>
        <taxon>Pseudonocardiaceae</taxon>
        <taxon>Longimycelium</taxon>
    </lineage>
</organism>
<gene>
    <name evidence="1" type="ORF">GCM10012275_51420</name>
</gene>
<reference evidence="1" key="2">
    <citation type="submission" date="2020-09" db="EMBL/GenBank/DDBJ databases">
        <authorList>
            <person name="Sun Q."/>
            <person name="Zhou Y."/>
        </authorList>
    </citation>
    <scope>NUCLEOTIDE SEQUENCE</scope>
    <source>
        <strain evidence="1">CGMCC 4.5737</strain>
    </source>
</reference>